<evidence type="ECO:0000313" key="2">
    <source>
        <dbReference type="EMBL" id="GAB56193.1"/>
    </source>
</evidence>
<protein>
    <recommendedName>
        <fullName evidence="4">Outer membrane protein</fullName>
    </recommendedName>
</protein>
<reference evidence="2 3" key="1">
    <citation type="journal article" date="2012" name="J. Bacteriol.">
        <title>Genome sequence of proteorhodopsin-containing sea ice bacterium Glaciecola punicea ACAM 611T.</title>
        <authorList>
            <person name="Qin Q.-L."/>
            <person name="Xie B.-B."/>
            <person name="Shu Y.-L."/>
            <person name="Rong J.-C."/>
            <person name="Zhao D.-L."/>
            <person name="Zhang X.-Y."/>
            <person name="Chen X.-L."/>
            <person name="Zhou B.-C."/>
            <person name="Zhanga Y.-Z."/>
        </authorList>
    </citation>
    <scope>NUCLEOTIDE SEQUENCE [LARGE SCALE GENOMIC DNA]</scope>
    <source>
        <strain evidence="2 3">ACAM 611</strain>
    </source>
</reference>
<dbReference type="AlphaFoldDB" id="H5TD16"/>
<comment type="caution">
    <text evidence="2">The sequence shown here is derived from an EMBL/GenBank/DDBJ whole genome shotgun (WGS) entry which is preliminary data.</text>
</comment>
<dbReference type="eggNOG" id="COG3713">
    <property type="taxonomic scope" value="Bacteria"/>
</dbReference>
<name>H5TD16_9ALTE</name>
<dbReference type="InterPro" id="IPR010583">
    <property type="entry name" value="MipA"/>
</dbReference>
<feature type="chain" id="PRO_5003599000" description="Outer membrane protein" evidence="1">
    <location>
        <begin position="28"/>
        <end position="311"/>
    </location>
</feature>
<gene>
    <name evidence="2" type="ORF">GPUN_2078</name>
</gene>
<keyword evidence="3" id="KW-1185">Reference proteome</keyword>
<feature type="signal peptide" evidence="1">
    <location>
        <begin position="1"/>
        <end position="27"/>
    </location>
</feature>
<dbReference type="Proteomes" id="UP000053586">
    <property type="component" value="Unassembled WGS sequence"/>
</dbReference>
<keyword evidence="1" id="KW-0732">Signal</keyword>
<accession>H5TD16</accession>
<evidence type="ECO:0008006" key="4">
    <source>
        <dbReference type="Google" id="ProtNLM"/>
    </source>
</evidence>
<dbReference type="EMBL" id="BAET01000022">
    <property type="protein sequence ID" value="GAB56193.1"/>
    <property type="molecule type" value="Genomic_DNA"/>
</dbReference>
<reference evidence="2 3" key="2">
    <citation type="journal article" date="2017" name="Antonie Van Leeuwenhoek">
        <title>Rhizobium rhizosphaerae sp. nov., a novel species isolated from rice rhizosphere.</title>
        <authorList>
            <person name="Zhao J.J."/>
            <person name="Zhang J."/>
            <person name="Zhang R.J."/>
            <person name="Zhang C.W."/>
            <person name="Yin H.Q."/>
            <person name="Zhang X.X."/>
        </authorList>
    </citation>
    <scope>NUCLEOTIDE SEQUENCE [LARGE SCALE GENOMIC DNA]</scope>
    <source>
        <strain evidence="2 3">ACAM 611</strain>
    </source>
</reference>
<sequence>MFSILLPKRLRFAVSILVLSLSTIAHANVDNDKTNADVTSESPDRNLTGFEALDEEQPLWEFGVGGGVIDVANYPASSERNFIALAAPYLVYRGDVFRVGGGGARAVVVEKGNVELDLSFGGAFAADSEDNSAREGMPELDFLFEVGPEIIYKVKDISFDGGGNGRLNAKLQTRAVFSTDFGRIDQRGYVIEPELSYQQRGGLFEKTGLNVSLSATFASEKLHDYFYQVGNEFVSDERQAYDAKGGYLGSELSIGFSFPVFENARGFLGGSASFHQGSANEDSPLFEDDVTFSIGAGFVWRLYESDAKASW</sequence>
<proteinExistence type="predicted"/>
<dbReference type="OrthoDB" id="5290976at2"/>
<evidence type="ECO:0000256" key="1">
    <source>
        <dbReference type="SAM" id="SignalP"/>
    </source>
</evidence>
<evidence type="ECO:0000313" key="3">
    <source>
        <dbReference type="Proteomes" id="UP000053586"/>
    </source>
</evidence>
<organism evidence="2 3">
    <name type="scientific">Glaciecola punicea ACAM 611</name>
    <dbReference type="NCBI Taxonomy" id="1121923"/>
    <lineage>
        <taxon>Bacteria</taxon>
        <taxon>Pseudomonadati</taxon>
        <taxon>Pseudomonadota</taxon>
        <taxon>Gammaproteobacteria</taxon>
        <taxon>Alteromonadales</taxon>
        <taxon>Alteromonadaceae</taxon>
        <taxon>Glaciecola</taxon>
    </lineage>
</organism>
<dbReference type="RefSeq" id="WP_006006061.1">
    <property type="nucleotide sequence ID" value="NZ_BAET01000022.1"/>
</dbReference>
<dbReference type="STRING" id="56804.BAE46_11840"/>
<dbReference type="Pfam" id="PF06629">
    <property type="entry name" value="MipA"/>
    <property type="match status" value="1"/>
</dbReference>